<evidence type="ECO:0000313" key="2">
    <source>
        <dbReference type="Proteomes" id="UP000805193"/>
    </source>
</evidence>
<keyword evidence="2" id="KW-1185">Reference proteome</keyword>
<organism evidence="1 2">
    <name type="scientific">Ixodes persulcatus</name>
    <name type="common">Taiga tick</name>
    <dbReference type="NCBI Taxonomy" id="34615"/>
    <lineage>
        <taxon>Eukaryota</taxon>
        <taxon>Metazoa</taxon>
        <taxon>Ecdysozoa</taxon>
        <taxon>Arthropoda</taxon>
        <taxon>Chelicerata</taxon>
        <taxon>Arachnida</taxon>
        <taxon>Acari</taxon>
        <taxon>Parasitiformes</taxon>
        <taxon>Ixodida</taxon>
        <taxon>Ixodoidea</taxon>
        <taxon>Ixodidae</taxon>
        <taxon>Ixodinae</taxon>
        <taxon>Ixodes</taxon>
    </lineage>
</organism>
<proteinExistence type="predicted"/>
<reference evidence="1 2" key="1">
    <citation type="journal article" date="2020" name="Cell">
        <title>Large-Scale Comparative Analyses of Tick Genomes Elucidate Their Genetic Diversity and Vector Capacities.</title>
        <authorList>
            <consortium name="Tick Genome and Microbiome Consortium (TIGMIC)"/>
            <person name="Jia N."/>
            <person name="Wang J."/>
            <person name="Shi W."/>
            <person name="Du L."/>
            <person name="Sun Y."/>
            <person name="Zhan W."/>
            <person name="Jiang J.F."/>
            <person name="Wang Q."/>
            <person name="Zhang B."/>
            <person name="Ji P."/>
            <person name="Bell-Sakyi L."/>
            <person name="Cui X.M."/>
            <person name="Yuan T.T."/>
            <person name="Jiang B.G."/>
            <person name="Yang W.F."/>
            <person name="Lam T.T."/>
            <person name="Chang Q.C."/>
            <person name="Ding S.J."/>
            <person name="Wang X.J."/>
            <person name="Zhu J.G."/>
            <person name="Ruan X.D."/>
            <person name="Zhao L."/>
            <person name="Wei J.T."/>
            <person name="Ye R.Z."/>
            <person name="Que T.C."/>
            <person name="Du C.H."/>
            <person name="Zhou Y.H."/>
            <person name="Cheng J.X."/>
            <person name="Dai P.F."/>
            <person name="Guo W.B."/>
            <person name="Han X.H."/>
            <person name="Huang E.J."/>
            <person name="Li L.F."/>
            <person name="Wei W."/>
            <person name="Gao Y.C."/>
            <person name="Liu J.Z."/>
            <person name="Shao H.Z."/>
            <person name="Wang X."/>
            <person name="Wang C.C."/>
            <person name="Yang T.C."/>
            <person name="Huo Q.B."/>
            <person name="Li W."/>
            <person name="Chen H.Y."/>
            <person name="Chen S.E."/>
            <person name="Zhou L.G."/>
            <person name="Ni X.B."/>
            <person name="Tian J.H."/>
            <person name="Sheng Y."/>
            <person name="Liu T."/>
            <person name="Pan Y.S."/>
            <person name="Xia L.Y."/>
            <person name="Li J."/>
            <person name="Zhao F."/>
            <person name="Cao W.C."/>
        </authorList>
    </citation>
    <scope>NUCLEOTIDE SEQUENCE [LARGE SCALE GENOMIC DNA]</scope>
    <source>
        <strain evidence="1">Iper-2018</strain>
    </source>
</reference>
<dbReference type="EMBL" id="JABSTQ010010727">
    <property type="protein sequence ID" value="KAG0418576.1"/>
    <property type="molecule type" value="Genomic_DNA"/>
</dbReference>
<protein>
    <submittedName>
        <fullName evidence="1">Uncharacterized protein</fullName>
    </submittedName>
</protein>
<feature type="non-terminal residue" evidence="1">
    <location>
        <position position="89"/>
    </location>
</feature>
<dbReference type="Proteomes" id="UP000805193">
    <property type="component" value="Unassembled WGS sequence"/>
</dbReference>
<sequence>SLSKSAVVLFKVQKVPFWIMYGNVEYKCNLYKKKIEVCDGHGCSPSCGICGKAHPTGDTRCKQRFKMPYILKQEESRFKDKDFPPYPKN</sequence>
<comment type="caution">
    <text evidence="1">The sequence shown here is derived from an EMBL/GenBank/DDBJ whole genome shotgun (WGS) entry which is preliminary data.</text>
</comment>
<evidence type="ECO:0000313" key="1">
    <source>
        <dbReference type="EMBL" id="KAG0418576.1"/>
    </source>
</evidence>
<name>A0AC60PFW0_IXOPE</name>
<feature type="non-terminal residue" evidence="1">
    <location>
        <position position="1"/>
    </location>
</feature>
<gene>
    <name evidence="1" type="ORF">HPB47_004726</name>
</gene>
<accession>A0AC60PFW0</accession>